<organism evidence="1 2">
    <name type="scientific">Eleusine coracana subsp. coracana</name>
    <dbReference type="NCBI Taxonomy" id="191504"/>
    <lineage>
        <taxon>Eukaryota</taxon>
        <taxon>Viridiplantae</taxon>
        <taxon>Streptophyta</taxon>
        <taxon>Embryophyta</taxon>
        <taxon>Tracheophyta</taxon>
        <taxon>Spermatophyta</taxon>
        <taxon>Magnoliopsida</taxon>
        <taxon>Liliopsida</taxon>
        <taxon>Poales</taxon>
        <taxon>Poaceae</taxon>
        <taxon>PACMAD clade</taxon>
        <taxon>Chloridoideae</taxon>
        <taxon>Cynodonteae</taxon>
        <taxon>Eleusininae</taxon>
        <taxon>Eleusine</taxon>
    </lineage>
</organism>
<dbReference type="Proteomes" id="UP001054889">
    <property type="component" value="Unassembled WGS sequence"/>
</dbReference>
<dbReference type="AlphaFoldDB" id="A0AAV5ENQ6"/>
<name>A0AAV5ENQ6_ELECO</name>
<evidence type="ECO:0000313" key="1">
    <source>
        <dbReference type="EMBL" id="GJN24320.1"/>
    </source>
</evidence>
<keyword evidence="2" id="KW-1185">Reference proteome</keyword>
<accession>A0AAV5ENQ6</accession>
<protein>
    <recommendedName>
        <fullName evidence="3">Rx N-terminal domain-containing protein</fullName>
    </recommendedName>
</protein>
<comment type="caution">
    <text evidence="1">The sequence shown here is derived from an EMBL/GenBank/DDBJ whole genome shotgun (WGS) entry which is preliminary data.</text>
</comment>
<dbReference type="EMBL" id="BQKI01000077">
    <property type="protein sequence ID" value="GJN24320.1"/>
    <property type="molecule type" value="Genomic_DNA"/>
</dbReference>
<reference evidence="1" key="1">
    <citation type="journal article" date="2018" name="DNA Res.">
        <title>Multiple hybrid de novo genome assembly of finger millet, an orphan allotetraploid crop.</title>
        <authorList>
            <person name="Hatakeyama M."/>
            <person name="Aluri S."/>
            <person name="Balachadran M.T."/>
            <person name="Sivarajan S.R."/>
            <person name="Patrignani A."/>
            <person name="Gruter S."/>
            <person name="Poveda L."/>
            <person name="Shimizu-Inatsugi R."/>
            <person name="Baeten J."/>
            <person name="Francoijs K.J."/>
            <person name="Nataraja K.N."/>
            <person name="Reddy Y.A.N."/>
            <person name="Phadnis S."/>
            <person name="Ravikumar R.L."/>
            <person name="Schlapbach R."/>
            <person name="Sreeman S.M."/>
            <person name="Shimizu K.K."/>
        </authorList>
    </citation>
    <scope>NUCLEOTIDE SEQUENCE</scope>
</reference>
<evidence type="ECO:0000313" key="2">
    <source>
        <dbReference type="Proteomes" id="UP001054889"/>
    </source>
</evidence>
<sequence length="313" mass="35612">MEIVLSAVLSELTTRSINFFINKISKPTAVDVEDRLRRVLHQAQGIIDEAMGRRITNQAMLQQLDMIRDAMYRGYYMLDVFRCQSLYKVDARDQYVPCGSKMIVVNQSDKITKLGSVQALTLNFLTYEAYWYFFKTITFGSTDPKMHPRLAYLAMEIARMVRDDDVPKIRITDVTYGNVRPHGKFEALLLVRKRKGNSQSGKGINPTGSLDSDVLFNSTSPVCSLPHAPPALLPSCRDNFQMEIVLSAVLAELTTRSINFFINKFSKPTIRDVEDRLFRILHRAEVIVDEATGRCITDQAMLQQLDMGQQLVD</sequence>
<reference evidence="1" key="2">
    <citation type="submission" date="2021-12" db="EMBL/GenBank/DDBJ databases">
        <title>Resequencing data analysis of finger millet.</title>
        <authorList>
            <person name="Hatakeyama M."/>
            <person name="Aluri S."/>
            <person name="Balachadran M.T."/>
            <person name="Sivarajan S.R."/>
            <person name="Poveda L."/>
            <person name="Shimizu-Inatsugi R."/>
            <person name="Schlapbach R."/>
            <person name="Sreeman S.M."/>
            <person name="Shimizu K.K."/>
        </authorList>
    </citation>
    <scope>NUCLEOTIDE SEQUENCE</scope>
</reference>
<proteinExistence type="predicted"/>
<dbReference type="PANTHER" id="PTHR33377">
    <property type="entry name" value="OS10G0134700 PROTEIN-RELATED"/>
    <property type="match status" value="1"/>
</dbReference>
<evidence type="ECO:0008006" key="3">
    <source>
        <dbReference type="Google" id="ProtNLM"/>
    </source>
</evidence>
<gene>
    <name evidence="1" type="primary">gb12056</name>
    <name evidence="1" type="ORF">PR202_gb12056</name>
</gene>
<dbReference type="PANTHER" id="PTHR33377:SF92">
    <property type="entry name" value="NB-ARC DOMAIN-CONTAINING PROTEIN"/>
    <property type="match status" value="1"/>
</dbReference>